<keyword evidence="1" id="KW-0472">Membrane</keyword>
<evidence type="ECO:0000313" key="3">
    <source>
        <dbReference type="EMBL" id="MBH8594419.1"/>
    </source>
</evidence>
<evidence type="ECO:0000313" key="4">
    <source>
        <dbReference type="Proteomes" id="UP000633619"/>
    </source>
</evidence>
<evidence type="ECO:0000259" key="2">
    <source>
        <dbReference type="Pfam" id="PF25231"/>
    </source>
</evidence>
<feature type="transmembrane region" description="Helical" evidence="1">
    <location>
        <begin position="92"/>
        <end position="109"/>
    </location>
</feature>
<sequence length="226" mass="26368">MLIRDSFQLYREEFGKILLLGLIVTVPVQFLCLLVNNYFYLYYGILELHFADLFYGINMLIAGSLVQIPFIKLFDSYRKREYIEFSSAYGSFWQYGFVVFVMSILYTLGVVTGTFLLLIPGLVLMVLFNAFPFAVVLDEKKWWEGFKQAFQFGKSNFWKLFGIIFGFLIVELAVEWIFQSITFLFTDRYLVVASVVMLVNMLFVPIVTFATGLLYQEWKEQPDTAV</sequence>
<dbReference type="InterPro" id="IPR057169">
    <property type="entry name" value="DUF7847"/>
</dbReference>
<dbReference type="EMBL" id="JAECVW010000002">
    <property type="protein sequence ID" value="MBH8594419.1"/>
    <property type="molecule type" value="Genomic_DNA"/>
</dbReference>
<feature type="transmembrane region" description="Helical" evidence="1">
    <location>
        <begin position="17"/>
        <end position="41"/>
    </location>
</feature>
<dbReference type="Pfam" id="PF25231">
    <property type="entry name" value="DUF7847"/>
    <property type="match status" value="1"/>
</dbReference>
<keyword evidence="4" id="KW-1185">Reference proteome</keyword>
<accession>A0A8I1DDZ1</accession>
<dbReference type="RefSeq" id="WP_181731679.1">
    <property type="nucleotide sequence ID" value="NZ_JACEIR010000003.1"/>
</dbReference>
<protein>
    <recommendedName>
        <fullName evidence="2">DUF7847 domain-containing protein</fullName>
    </recommendedName>
</protein>
<name>A0A8I1DDZ1_THEIN</name>
<feature type="transmembrane region" description="Helical" evidence="1">
    <location>
        <begin position="115"/>
        <end position="137"/>
    </location>
</feature>
<comment type="caution">
    <text evidence="3">The sequence shown here is derived from an EMBL/GenBank/DDBJ whole genome shotgun (WGS) entry which is preliminary data.</text>
</comment>
<feature type="domain" description="DUF7847" evidence="2">
    <location>
        <begin position="96"/>
        <end position="207"/>
    </location>
</feature>
<keyword evidence="1" id="KW-0812">Transmembrane</keyword>
<dbReference type="AlphaFoldDB" id="A0A8I1DDZ1"/>
<reference evidence="3 4" key="1">
    <citation type="submission" date="2020-12" db="EMBL/GenBank/DDBJ databases">
        <title>WGS of Thermoactinomyces spp.</title>
        <authorList>
            <person name="Cheng K."/>
        </authorList>
    </citation>
    <scope>NUCLEOTIDE SEQUENCE [LARGE SCALE GENOMIC DNA]</scope>
    <source>
        <strain evidence="4">CICC 10671\DSM 43846</strain>
    </source>
</reference>
<evidence type="ECO:0000256" key="1">
    <source>
        <dbReference type="SAM" id="Phobius"/>
    </source>
</evidence>
<feature type="transmembrane region" description="Helical" evidence="1">
    <location>
        <begin position="53"/>
        <end position="71"/>
    </location>
</feature>
<feature type="transmembrane region" description="Helical" evidence="1">
    <location>
        <begin position="190"/>
        <end position="215"/>
    </location>
</feature>
<proteinExistence type="predicted"/>
<keyword evidence="1" id="KW-1133">Transmembrane helix</keyword>
<feature type="transmembrane region" description="Helical" evidence="1">
    <location>
        <begin position="157"/>
        <end position="178"/>
    </location>
</feature>
<gene>
    <name evidence="3" type="ORF">I8U20_03645</name>
</gene>
<dbReference type="Proteomes" id="UP000633619">
    <property type="component" value="Unassembled WGS sequence"/>
</dbReference>
<organism evidence="3 4">
    <name type="scientific">Thermoactinomyces intermedius</name>
    <dbReference type="NCBI Taxonomy" id="2024"/>
    <lineage>
        <taxon>Bacteria</taxon>
        <taxon>Bacillati</taxon>
        <taxon>Bacillota</taxon>
        <taxon>Bacilli</taxon>
        <taxon>Bacillales</taxon>
        <taxon>Thermoactinomycetaceae</taxon>
        <taxon>Thermoactinomyces</taxon>
    </lineage>
</organism>